<dbReference type="EMBL" id="JAGGNH010000002">
    <property type="protein sequence ID" value="KAJ0981336.1"/>
    <property type="molecule type" value="Genomic_DNA"/>
</dbReference>
<name>A0A9D5CX57_9LILI</name>
<comment type="caution">
    <text evidence="2">The sequence shown here is derived from an EMBL/GenBank/DDBJ whole genome shotgun (WGS) entry which is preliminary data.</text>
</comment>
<evidence type="ECO:0000256" key="1">
    <source>
        <dbReference type="SAM" id="Coils"/>
    </source>
</evidence>
<organism evidence="2 3">
    <name type="scientific">Dioscorea zingiberensis</name>
    <dbReference type="NCBI Taxonomy" id="325984"/>
    <lineage>
        <taxon>Eukaryota</taxon>
        <taxon>Viridiplantae</taxon>
        <taxon>Streptophyta</taxon>
        <taxon>Embryophyta</taxon>
        <taxon>Tracheophyta</taxon>
        <taxon>Spermatophyta</taxon>
        <taxon>Magnoliopsida</taxon>
        <taxon>Liliopsida</taxon>
        <taxon>Dioscoreales</taxon>
        <taxon>Dioscoreaceae</taxon>
        <taxon>Dioscorea</taxon>
    </lineage>
</organism>
<dbReference type="AlphaFoldDB" id="A0A9D5CX57"/>
<evidence type="ECO:0000313" key="2">
    <source>
        <dbReference type="EMBL" id="KAJ0981336.1"/>
    </source>
</evidence>
<proteinExistence type="predicted"/>
<reference evidence="2" key="2">
    <citation type="journal article" date="2022" name="Hortic Res">
        <title>The genome of Dioscorea zingiberensis sheds light on the biosynthesis, origin and evolution of the medicinally important diosgenin saponins.</title>
        <authorList>
            <person name="Li Y."/>
            <person name="Tan C."/>
            <person name="Li Z."/>
            <person name="Guo J."/>
            <person name="Li S."/>
            <person name="Chen X."/>
            <person name="Wang C."/>
            <person name="Dai X."/>
            <person name="Yang H."/>
            <person name="Song W."/>
            <person name="Hou L."/>
            <person name="Xu J."/>
            <person name="Tong Z."/>
            <person name="Xu A."/>
            <person name="Yuan X."/>
            <person name="Wang W."/>
            <person name="Yang Q."/>
            <person name="Chen L."/>
            <person name="Sun Z."/>
            <person name="Wang K."/>
            <person name="Pan B."/>
            <person name="Chen J."/>
            <person name="Bao Y."/>
            <person name="Liu F."/>
            <person name="Qi X."/>
            <person name="Gang D.R."/>
            <person name="Wen J."/>
            <person name="Li J."/>
        </authorList>
    </citation>
    <scope>NUCLEOTIDE SEQUENCE</scope>
    <source>
        <strain evidence="2">Dzin_1.0</strain>
    </source>
</reference>
<sequence>MLEPGHHVSAGGATEVVEEGDVMIIGCSRSFPPARGACVWEPALVGTSRGDGDVLPVVRETLPQDHTSYTSGDATGATASPGGLPCPNIGIELSPLSKRLLANRLLSLKSSIGQFLDHIARRLHSEAEEEEATRDLLNSLKSKVVDLKKLVVEFQEALAHAEKDQDNWKEDCEASKQLCIDLETRVELLLGEKEAIANELAATRKLMKTLQRK</sequence>
<dbReference type="Proteomes" id="UP001085076">
    <property type="component" value="Miscellaneous, Linkage group lg02"/>
</dbReference>
<feature type="coiled-coil region" evidence="1">
    <location>
        <begin position="137"/>
        <end position="213"/>
    </location>
</feature>
<gene>
    <name evidence="2" type="ORF">J5N97_009591</name>
</gene>
<evidence type="ECO:0000313" key="3">
    <source>
        <dbReference type="Proteomes" id="UP001085076"/>
    </source>
</evidence>
<keyword evidence="1" id="KW-0175">Coiled coil</keyword>
<reference evidence="2" key="1">
    <citation type="submission" date="2021-03" db="EMBL/GenBank/DDBJ databases">
        <authorList>
            <person name="Li Z."/>
            <person name="Yang C."/>
        </authorList>
    </citation>
    <scope>NUCLEOTIDE SEQUENCE</scope>
    <source>
        <strain evidence="2">Dzin_1.0</strain>
        <tissue evidence="2">Leaf</tissue>
    </source>
</reference>
<keyword evidence="3" id="KW-1185">Reference proteome</keyword>
<protein>
    <submittedName>
        <fullName evidence="2">Uncharacterized protein</fullName>
    </submittedName>
</protein>
<accession>A0A9D5CX57</accession>